<evidence type="ECO:0000313" key="4">
    <source>
        <dbReference type="EMBL" id="TWW00619.1"/>
    </source>
</evidence>
<dbReference type="Pfam" id="PF16344">
    <property type="entry name" value="FecR_C"/>
    <property type="match status" value="1"/>
</dbReference>
<comment type="caution">
    <text evidence="4">The sequence shown here is derived from an EMBL/GenBank/DDBJ whole genome shotgun (WGS) entry which is preliminary data.</text>
</comment>
<dbReference type="RefSeq" id="WP_146305204.1">
    <property type="nucleotide sequence ID" value="NZ_VOHS01000008.1"/>
</dbReference>
<dbReference type="Gene3D" id="2.60.120.1440">
    <property type="match status" value="1"/>
</dbReference>
<protein>
    <submittedName>
        <fullName evidence="4">DUF4974 domain-containing protein</fullName>
    </submittedName>
</protein>
<feature type="transmembrane region" description="Helical" evidence="1">
    <location>
        <begin position="90"/>
        <end position="112"/>
    </location>
</feature>
<evidence type="ECO:0000259" key="2">
    <source>
        <dbReference type="Pfam" id="PF04773"/>
    </source>
</evidence>
<feature type="domain" description="FecR protein" evidence="2">
    <location>
        <begin position="122"/>
        <end position="214"/>
    </location>
</feature>
<reference evidence="4 5" key="1">
    <citation type="submission" date="2019-08" db="EMBL/GenBank/DDBJ databases">
        <title>Whole genome sequencing of chitin degrading bacteria Chitinophaga pinensis YS16.</title>
        <authorList>
            <person name="Singh R.P."/>
            <person name="Manchanda G."/>
            <person name="Maurya I.K."/>
            <person name="Joshi N.K."/>
            <person name="Srivastava A.K."/>
        </authorList>
    </citation>
    <scope>NUCLEOTIDE SEQUENCE [LARGE SCALE GENOMIC DNA]</scope>
    <source>
        <strain evidence="4 5">YS-16</strain>
    </source>
</reference>
<keyword evidence="1" id="KW-0472">Membrane</keyword>
<dbReference type="Proteomes" id="UP000318815">
    <property type="component" value="Unassembled WGS sequence"/>
</dbReference>
<evidence type="ECO:0000256" key="1">
    <source>
        <dbReference type="SAM" id="Phobius"/>
    </source>
</evidence>
<feature type="domain" description="Protein FecR C-terminal" evidence="3">
    <location>
        <begin position="260"/>
        <end position="324"/>
    </location>
</feature>
<name>A0A5C6LYA2_9BACT</name>
<dbReference type="PANTHER" id="PTHR30273:SF2">
    <property type="entry name" value="PROTEIN FECR"/>
    <property type="match status" value="1"/>
</dbReference>
<dbReference type="InterPro" id="IPR032508">
    <property type="entry name" value="FecR_C"/>
</dbReference>
<gene>
    <name evidence="4" type="ORF">FEF09_11295</name>
</gene>
<dbReference type="Gene3D" id="3.55.50.30">
    <property type="match status" value="1"/>
</dbReference>
<evidence type="ECO:0000313" key="5">
    <source>
        <dbReference type="Proteomes" id="UP000318815"/>
    </source>
</evidence>
<accession>A0A5C6LYA2</accession>
<organism evidence="4 5">
    <name type="scientific">Chitinophaga pinensis</name>
    <dbReference type="NCBI Taxonomy" id="79329"/>
    <lineage>
        <taxon>Bacteria</taxon>
        <taxon>Pseudomonadati</taxon>
        <taxon>Bacteroidota</taxon>
        <taxon>Chitinophagia</taxon>
        <taxon>Chitinophagales</taxon>
        <taxon>Chitinophagaceae</taxon>
        <taxon>Chitinophaga</taxon>
    </lineage>
</organism>
<dbReference type="InterPro" id="IPR006860">
    <property type="entry name" value="FecR"/>
</dbReference>
<keyword evidence="1" id="KW-1133">Transmembrane helix</keyword>
<evidence type="ECO:0000259" key="3">
    <source>
        <dbReference type="Pfam" id="PF16344"/>
    </source>
</evidence>
<dbReference type="Pfam" id="PF04773">
    <property type="entry name" value="FecR"/>
    <property type="match status" value="1"/>
</dbReference>
<proteinExistence type="predicted"/>
<keyword evidence="1" id="KW-0812">Transmembrane</keyword>
<dbReference type="InterPro" id="IPR012373">
    <property type="entry name" value="Ferrdict_sens_TM"/>
</dbReference>
<dbReference type="EMBL" id="VOHS01000008">
    <property type="protein sequence ID" value="TWW00619.1"/>
    <property type="molecule type" value="Genomic_DNA"/>
</dbReference>
<sequence>MDYKDYTVREFLHDRMFRKWITDPDHETNVFWETWLRENPDQRLTVEQARDVLLMIGPEEHIPTAEDQAEVWSRVAYSIRQVPEKRRIFIAWRYAAAFAGVLAVTAASWYLMHKKEPIQVSYVTPYGETRRITLPDSSVVRLNANSKLRFNMGSDGKRDVWIDGEGFFTVLHESHNAPFAVHTSDVDVQVIGTAFNVSTRRIMTRVVLNNGAVRLRLNGEGQQDLSMKPGEMVTFSTKTNQLSRRKVNPADYNAWPDNMLVFNEATIAEVAEVLNENLGINITIEEQELQKELFTGSIPMSDVEIFFRTLSRSLHVVIEKKDNQNYSIRRKTT</sequence>
<dbReference type="PIRSF" id="PIRSF018266">
    <property type="entry name" value="FecR"/>
    <property type="match status" value="1"/>
</dbReference>
<dbReference type="OrthoDB" id="923517at2"/>
<dbReference type="AlphaFoldDB" id="A0A5C6LYA2"/>
<keyword evidence="5" id="KW-1185">Reference proteome</keyword>
<dbReference type="GO" id="GO:0016989">
    <property type="term" value="F:sigma factor antagonist activity"/>
    <property type="evidence" value="ECO:0007669"/>
    <property type="project" value="TreeGrafter"/>
</dbReference>
<dbReference type="PANTHER" id="PTHR30273">
    <property type="entry name" value="PERIPLASMIC SIGNAL SENSOR AND SIGMA FACTOR ACTIVATOR FECR-RELATED"/>
    <property type="match status" value="1"/>
</dbReference>